<organism evidence="1 2">
    <name type="scientific">Hygrophoropsis aurantiaca</name>
    <dbReference type="NCBI Taxonomy" id="72124"/>
    <lineage>
        <taxon>Eukaryota</taxon>
        <taxon>Fungi</taxon>
        <taxon>Dikarya</taxon>
        <taxon>Basidiomycota</taxon>
        <taxon>Agaricomycotina</taxon>
        <taxon>Agaricomycetes</taxon>
        <taxon>Agaricomycetidae</taxon>
        <taxon>Boletales</taxon>
        <taxon>Coniophorineae</taxon>
        <taxon>Hygrophoropsidaceae</taxon>
        <taxon>Hygrophoropsis</taxon>
    </lineage>
</organism>
<comment type="caution">
    <text evidence="1">The sequence shown here is derived from an EMBL/GenBank/DDBJ whole genome shotgun (WGS) entry which is preliminary data.</text>
</comment>
<accession>A0ACB8ADR7</accession>
<dbReference type="Proteomes" id="UP000790377">
    <property type="component" value="Unassembled WGS sequence"/>
</dbReference>
<reference evidence="1" key="1">
    <citation type="journal article" date="2021" name="New Phytol.">
        <title>Evolutionary innovations through gain and loss of genes in the ectomycorrhizal Boletales.</title>
        <authorList>
            <person name="Wu G."/>
            <person name="Miyauchi S."/>
            <person name="Morin E."/>
            <person name="Kuo A."/>
            <person name="Drula E."/>
            <person name="Varga T."/>
            <person name="Kohler A."/>
            <person name="Feng B."/>
            <person name="Cao Y."/>
            <person name="Lipzen A."/>
            <person name="Daum C."/>
            <person name="Hundley H."/>
            <person name="Pangilinan J."/>
            <person name="Johnson J."/>
            <person name="Barry K."/>
            <person name="LaButti K."/>
            <person name="Ng V."/>
            <person name="Ahrendt S."/>
            <person name="Min B."/>
            <person name="Choi I.G."/>
            <person name="Park H."/>
            <person name="Plett J.M."/>
            <person name="Magnuson J."/>
            <person name="Spatafora J.W."/>
            <person name="Nagy L.G."/>
            <person name="Henrissat B."/>
            <person name="Grigoriev I.V."/>
            <person name="Yang Z.L."/>
            <person name="Xu J."/>
            <person name="Martin F.M."/>
        </authorList>
    </citation>
    <scope>NUCLEOTIDE SEQUENCE</scope>
    <source>
        <strain evidence="1">ATCC 28755</strain>
    </source>
</reference>
<dbReference type="EMBL" id="MU267685">
    <property type="protein sequence ID" value="KAH7911243.1"/>
    <property type="molecule type" value="Genomic_DNA"/>
</dbReference>
<gene>
    <name evidence="1" type="ORF">BJ138DRAFT_1101240</name>
</gene>
<name>A0ACB8ADR7_9AGAM</name>
<sequence>MSAYMKPSAISRVAGVSARAIIRRTMKLWWETGIYVSTATISRTLHRRGFIHKQVSRAALERNEDVRAAFQAYVKICVPTSSSSSMSLPAIETQSSTILLGRRSGGGLAVVTTLCEGRGG</sequence>
<evidence type="ECO:0000313" key="2">
    <source>
        <dbReference type="Proteomes" id="UP000790377"/>
    </source>
</evidence>
<protein>
    <submittedName>
        <fullName evidence="1">Uncharacterized protein</fullName>
    </submittedName>
</protein>
<keyword evidence="2" id="KW-1185">Reference proteome</keyword>
<proteinExistence type="predicted"/>
<evidence type="ECO:0000313" key="1">
    <source>
        <dbReference type="EMBL" id="KAH7911243.1"/>
    </source>
</evidence>